<protein>
    <submittedName>
        <fullName evidence="1">Uncharacterized protein</fullName>
    </submittedName>
</protein>
<evidence type="ECO:0000313" key="2">
    <source>
        <dbReference type="Proteomes" id="UP000244811"/>
    </source>
</evidence>
<reference evidence="1" key="1">
    <citation type="submission" date="2022-07" db="EMBL/GenBank/DDBJ databases">
        <title>Evaluation of T. orientalis genome assembly methods using nanopore sequencing and analysis of variation between genomes.</title>
        <authorList>
            <person name="Yam J."/>
            <person name="Micallef M.L."/>
            <person name="Liu M."/>
            <person name="Djordjevic S.P."/>
            <person name="Bogema D.R."/>
            <person name="Jenkins C."/>
        </authorList>
    </citation>
    <scope>NUCLEOTIDE SEQUENCE</scope>
    <source>
        <strain evidence="1">Goon Nure</strain>
    </source>
</reference>
<sequence length="12" mass="1448">MLPKFSLPHIQH</sequence>
<accession>A0A976XIT4</accession>
<gene>
    <name evidence="1" type="ORF">MACK_003572</name>
</gene>
<evidence type="ECO:0000313" key="1">
    <source>
        <dbReference type="EMBL" id="UVC49949.1"/>
    </source>
</evidence>
<organism evidence="1 2">
    <name type="scientific">Theileria orientalis</name>
    <dbReference type="NCBI Taxonomy" id="68886"/>
    <lineage>
        <taxon>Eukaryota</taxon>
        <taxon>Sar</taxon>
        <taxon>Alveolata</taxon>
        <taxon>Apicomplexa</taxon>
        <taxon>Aconoidasida</taxon>
        <taxon>Piroplasmida</taxon>
        <taxon>Theileriidae</taxon>
        <taxon>Theileria</taxon>
    </lineage>
</organism>
<name>A0A976XIT4_THEOR</name>
<dbReference type="EMBL" id="CP056071">
    <property type="protein sequence ID" value="UVC49949.1"/>
    <property type="molecule type" value="Genomic_DNA"/>
</dbReference>
<proteinExistence type="predicted"/>
<dbReference type="Proteomes" id="UP000244811">
    <property type="component" value="Chromosome 2"/>
</dbReference>